<dbReference type="InterPro" id="IPR052019">
    <property type="entry name" value="F420H2_bilvrd_red/Heme_oxyg"/>
</dbReference>
<dbReference type="GO" id="GO:0005829">
    <property type="term" value="C:cytosol"/>
    <property type="evidence" value="ECO:0007669"/>
    <property type="project" value="TreeGrafter"/>
</dbReference>
<dbReference type="NCBIfam" id="TIGR03618">
    <property type="entry name" value="Rv1155_F420"/>
    <property type="match status" value="1"/>
</dbReference>
<dbReference type="SUPFAM" id="SSF50475">
    <property type="entry name" value="FMN-binding split barrel"/>
    <property type="match status" value="1"/>
</dbReference>
<dbReference type="EMBL" id="FZNR01000026">
    <property type="protein sequence ID" value="SNS84465.1"/>
    <property type="molecule type" value="Genomic_DNA"/>
</dbReference>
<dbReference type="Proteomes" id="UP000198415">
    <property type="component" value="Unassembled WGS sequence"/>
</dbReference>
<protein>
    <submittedName>
        <fullName evidence="3">PPOX class probable F420-dependent enzyme</fullName>
    </submittedName>
</protein>
<accession>A0A239HTD1</accession>
<dbReference type="AlphaFoldDB" id="A0A239HTD1"/>
<dbReference type="InterPro" id="IPR012349">
    <property type="entry name" value="Split_barrel_FMN-bd"/>
</dbReference>
<dbReference type="OrthoDB" id="1094370at2"/>
<dbReference type="InterPro" id="IPR011576">
    <property type="entry name" value="Pyridox_Oxase_N"/>
</dbReference>
<feature type="domain" description="Pyridoxamine 5'-phosphate oxidase N-terminal" evidence="2">
    <location>
        <begin position="19"/>
        <end position="152"/>
    </location>
</feature>
<evidence type="ECO:0000313" key="3">
    <source>
        <dbReference type="EMBL" id="SNS84465.1"/>
    </source>
</evidence>
<keyword evidence="1" id="KW-0560">Oxidoreductase</keyword>
<gene>
    <name evidence="3" type="ORF">SAMN06264365_12612</name>
</gene>
<evidence type="ECO:0000259" key="2">
    <source>
        <dbReference type="Pfam" id="PF01243"/>
    </source>
</evidence>
<proteinExistence type="predicted"/>
<dbReference type="PANTHER" id="PTHR35176:SF2">
    <property type="entry name" value="F420H(2)-DEPENDENT REDUCTASE RV1155"/>
    <property type="match status" value="1"/>
</dbReference>
<dbReference type="Gene3D" id="2.30.110.10">
    <property type="entry name" value="Electron Transport, Fmn-binding Protein, Chain A"/>
    <property type="match status" value="1"/>
</dbReference>
<dbReference type="GO" id="GO:0016627">
    <property type="term" value="F:oxidoreductase activity, acting on the CH-CH group of donors"/>
    <property type="evidence" value="ECO:0007669"/>
    <property type="project" value="TreeGrafter"/>
</dbReference>
<dbReference type="InterPro" id="IPR019920">
    <property type="entry name" value="F420-binding_dom_put"/>
</dbReference>
<dbReference type="Pfam" id="PF01243">
    <property type="entry name" value="PNPOx_N"/>
    <property type="match status" value="1"/>
</dbReference>
<name>A0A239HTD1_9ACTN</name>
<reference evidence="3 4" key="1">
    <citation type="submission" date="2017-06" db="EMBL/GenBank/DDBJ databases">
        <authorList>
            <person name="Kim H.J."/>
            <person name="Triplett B.A."/>
        </authorList>
    </citation>
    <scope>NUCLEOTIDE SEQUENCE [LARGE SCALE GENOMIC DNA]</scope>
    <source>
        <strain evidence="3 4">DSM 43151</strain>
    </source>
</reference>
<sequence length="161" mass="17427">MSDSDHGPGQGPSARPLTDQELVQILGKQQFGVLATVKRDGHPHLASMVFVWDAEERVIRFSSAEGRVKVTHLRRDPRATLHVQGDTVFAYAVAEGEAQVSEPSAEPGDPTGRELLAMIGGLDEAADEAAFLEQMTKDRRVVIRLRVARLYGTALDGPANA</sequence>
<dbReference type="GO" id="GO:0070967">
    <property type="term" value="F:coenzyme F420 binding"/>
    <property type="evidence" value="ECO:0007669"/>
    <property type="project" value="TreeGrafter"/>
</dbReference>
<keyword evidence="4" id="KW-1185">Reference proteome</keyword>
<dbReference type="RefSeq" id="WP_089298270.1">
    <property type="nucleotide sequence ID" value="NZ_BOMU01000104.1"/>
</dbReference>
<organism evidence="3 4">
    <name type="scientific">Actinoplanes regularis</name>
    <dbReference type="NCBI Taxonomy" id="52697"/>
    <lineage>
        <taxon>Bacteria</taxon>
        <taxon>Bacillati</taxon>
        <taxon>Actinomycetota</taxon>
        <taxon>Actinomycetes</taxon>
        <taxon>Micromonosporales</taxon>
        <taxon>Micromonosporaceae</taxon>
        <taxon>Actinoplanes</taxon>
    </lineage>
</organism>
<evidence type="ECO:0000256" key="1">
    <source>
        <dbReference type="ARBA" id="ARBA00023002"/>
    </source>
</evidence>
<evidence type="ECO:0000313" key="4">
    <source>
        <dbReference type="Proteomes" id="UP000198415"/>
    </source>
</evidence>
<dbReference type="PANTHER" id="PTHR35176">
    <property type="entry name" value="HEME OXYGENASE HI_0854-RELATED"/>
    <property type="match status" value="1"/>
</dbReference>